<name>A0A7J0DT26_9ERIC</name>
<keyword evidence="3 6" id="KW-0863">Zinc-finger</keyword>
<accession>A0A7J0DT26</accession>
<evidence type="ECO:0000256" key="6">
    <source>
        <dbReference type="PROSITE-ProRule" id="PRU00042"/>
    </source>
</evidence>
<evidence type="ECO:0000256" key="1">
    <source>
        <dbReference type="ARBA" id="ARBA00004123"/>
    </source>
</evidence>
<dbReference type="PROSITE" id="PS00028">
    <property type="entry name" value="ZINC_FINGER_C2H2_1"/>
    <property type="match status" value="1"/>
</dbReference>
<evidence type="ECO:0000256" key="5">
    <source>
        <dbReference type="ARBA" id="ARBA00023242"/>
    </source>
</evidence>
<dbReference type="Gene3D" id="3.30.160.60">
    <property type="entry name" value="Classic Zinc Finger"/>
    <property type="match status" value="1"/>
</dbReference>
<keyword evidence="10" id="KW-1185">Reference proteome</keyword>
<proteinExistence type="predicted"/>
<feature type="region of interest" description="Disordered" evidence="7">
    <location>
        <begin position="1"/>
        <end position="43"/>
    </location>
</feature>
<dbReference type="GO" id="GO:0009788">
    <property type="term" value="P:negative regulation of abscisic acid-activated signaling pathway"/>
    <property type="evidence" value="ECO:0007669"/>
    <property type="project" value="InterPro"/>
</dbReference>
<organism evidence="9 10">
    <name type="scientific">Actinidia rufa</name>
    <dbReference type="NCBI Taxonomy" id="165716"/>
    <lineage>
        <taxon>Eukaryota</taxon>
        <taxon>Viridiplantae</taxon>
        <taxon>Streptophyta</taxon>
        <taxon>Embryophyta</taxon>
        <taxon>Tracheophyta</taxon>
        <taxon>Spermatophyta</taxon>
        <taxon>Magnoliopsida</taxon>
        <taxon>eudicotyledons</taxon>
        <taxon>Gunneridae</taxon>
        <taxon>Pentapetalae</taxon>
        <taxon>asterids</taxon>
        <taxon>Ericales</taxon>
        <taxon>Actinidiaceae</taxon>
        <taxon>Actinidia</taxon>
    </lineage>
</organism>
<dbReference type="AlphaFoldDB" id="A0A7J0DT26"/>
<keyword evidence="5" id="KW-0539">Nucleus</keyword>
<gene>
    <name evidence="9" type="ORF">Acr_00g0076810</name>
</gene>
<dbReference type="EMBL" id="BJWL01000387">
    <property type="protein sequence ID" value="GFS41877.1"/>
    <property type="molecule type" value="Genomic_DNA"/>
</dbReference>
<dbReference type="SUPFAM" id="SSF57667">
    <property type="entry name" value="beta-beta-alpha zinc fingers"/>
    <property type="match status" value="1"/>
</dbReference>
<dbReference type="InterPro" id="IPR044246">
    <property type="entry name" value="ZFP3-like"/>
</dbReference>
<dbReference type="OrthoDB" id="1933825at2759"/>
<protein>
    <submittedName>
        <fullName evidence="9">Zinc finger protein 3</fullName>
    </submittedName>
</protein>
<feature type="domain" description="C2H2-type" evidence="8">
    <location>
        <begin position="96"/>
        <end position="123"/>
    </location>
</feature>
<evidence type="ECO:0000259" key="8">
    <source>
        <dbReference type="PROSITE" id="PS50157"/>
    </source>
</evidence>
<reference evidence="10" key="1">
    <citation type="submission" date="2019-07" db="EMBL/GenBank/DDBJ databases">
        <title>De Novo Assembly of kiwifruit Actinidia rufa.</title>
        <authorList>
            <person name="Sugita-Konishi S."/>
            <person name="Sato K."/>
            <person name="Mori E."/>
            <person name="Abe Y."/>
            <person name="Kisaki G."/>
            <person name="Hamano K."/>
            <person name="Suezawa K."/>
            <person name="Otani M."/>
            <person name="Fukuda T."/>
            <person name="Manabe T."/>
            <person name="Gomi K."/>
            <person name="Tabuchi M."/>
            <person name="Akimitsu K."/>
            <person name="Kataoka I."/>
        </authorList>
    </citation>
    <scope>NUCLEOTIDE SEQUENCE [LARGE SCALE GENOMIC DNA]</scope>
    <source>
        <strain evidence="10">cv. Fuchu</strain>
    </source>
</reference>
<evidence type="ECO:0000256" key="7">
    <source>
        <dbReference type="SAM" id="MobiDB-lite"/>
    </source>
</evidence>
<evidence type="ECO:0000256" key="4">
    <source>
        <dbReference type="ARBA" id="ARBA00022833"/>
    </source>
</evidence>
<dbReference type="Proteomes" id="UP000585474">
    <property type="component" value="Unassembled WGS sequence"/>
</dbReference>
<dbReference type="InterPro" id="IPR013087">
    <property type="entry name" value="Znf_C2H2_type"/>
</dbReference>
<evidence type="ECO:0000313" key="10">
    <source>
        <dbReference type="Proteomes" id="UP000585474"/>
    </source>
</evidence>
<keyword evidence="2" id="KW-0479">Metal-binding</keyword>
<sequence>MERKKLGPFAETSSSIISTLEPPPCPNTSMESPKEVTREEREEEEEEYLNIDLKLSCKASNDMFNPELNLINYLSMDSTQISLGNPQASDSEPRIFSCNYCQRKFLSSQALGGHQNGHKRERTLAKRAPNKGSPLWNSYPNMASTLLHGAYSNRSLGIQVHSMIHKPSYPQSSYGFKSLYGNSGCSRLPIDQQPAFGRFDTGRMVGAPLAEVVSGGYWWAGGGSQLKTDQDEKQKLDLSLRL</sequence>
<dbReference type="InterPro" id="IPR036236">
    <property type="entry name" value="Znf_C2H2_sf"/>
</dbReference>
<comment type="subcellular location">
    <subcellularLocation>
        <location evidence="1">Nucleus</location>
    </subcellularLocation>
</comment>
<dbReference type="PANTHER" id="PTHR47287">
    <property type="entry name" value="C2H2 AND C2HC ZINC FINGERS SUPERFAMILY PROTEIN"/>
    <property type="match status" value="1"/>
</dbReference>
<evidence type="ECO:0000313" key="9">
    <source>
        <dbReference type="EMBL" id="GFS41877.1"/>
    </source>
</evidence>
<dbReference type="PANTHER" id="PTHR47287:SF15">
    <property type="entry name" value="ZINC FINGER PROTEIN 3-LIKE"/>
    <property type="match status" value="1"/>
</dbReference>
<dbReference type="GO" id="GO:0008270">
    <property type="term" value="F:zinc ion binding"/>
    <property type="evidence" value="ECO:0007669"/>
    <property type="project" value="UniProtKB-KW"/>
</dbReference>
<evidence type="ECO:0000256" key="3">
    <source>
        <dbReference type="ARBA" id="ARBA00022771"/>
    </source>
</evidence>
<dbReference type="PROSITE" id="PS50157">
    <property type="entry name" value="ZINC_FINGER_C2H2_2"/>
    <property type="match status" value="1"/>
</dbReference>
<keyword evidence="4" id="KW-0862">Zinc</keyword>
<dbReference type="GO" id="GO:0005634">
    <property type="term" value="C:nucleus"/>
    <property type="evidence" value="ECO:0007669"/>
    <property type="project" value="UniProtKB-SubCell"/>
</dbReference>
<evidence type="ECO:0000256" key="2">
    <source>
        <dbReference type="ARBA" id="ARBA00022723"/>
    </source>
</evidence>
<comment type="caution">
    <text evidence="9">The sequence shown here is derived from an EMBL/GenBank/DDBJ whole genome shotgun (WGS) entry which is preliminary data.</text>
</comment>